<proteinExistence type="predicted"/>
<accession>A0ACB7XHM9</accession>
<evidence type="ECO:0000313" key="1">
    <source>
        <dbReference type="EMBL" id="KAH7840175.1"/>
    </source>
</evidence>
<keyword evidence="2" id="KW-1185">Reference proteome</keyword>
<reference evidence="1 2" key="1">
    <citation type="journal article" date="2021" name="Hortic Res">
        <title>High-quality reference genome and annotation aids understanding of berry development for evergreen blueberry (Vaccinium darrowii).</title>
        <authorList>
            <person name="Yu J."/>
            <person name="Hulse-Kemp A.M."/>
            <person name="Babiker E."/>
            <person name="Staton M."/>
        </authorList>
    </citation>
    <scope>NUCLEOTIDE SEQUENCE [LARGE SCALE GENOMIC DNA]</scope>
    <source>
        <strain evidence="2">cv. NJ 8807/NJ 8810</strain>
        <tissue evidence="1">Young leaf</tissue>
    </source>
</reference>
<evidence type="ECO:0000313" key="2">
    <source>
        <dbReference type="Proteomes" id="UP000828048"/>
    </source>
</evidence>
<protein>
    <submittedName>
        <fullName evidence="1">Uncharacterized protein</fullName>
    </submittedName>
</protein>
<name>A0ACB7XHM9_9ERIC</name>
<dbReference type="EMBL" id="CM037160">
    <property type="protein sequence ID" value="KAH7840175.1"/>
    <property type="molecule type" value="Genomic_DNA"/>
</dbReference>
<sequence length="393" mass="42367">MKERGCQFGSSSLPFAWSSCRGFSNRPLLSFKVFNGFKTAIRTRGGDIKFDEVVTMLNSEDLQLIQEGSLESDVSTVLVATSSGNTTASECVTGSHTNGQQSQFDSSQQTMNPYLPQQQFYQQNNRNGNRNRGYRGGRLYRDPCAICGRNNHLTDFCYYKNGNGYQASPTFPGSNFAVVPNGSWSLTPWVHSSVLSYNGPMQQPGFASSNVRGFTQGSQRQIIPSGSSGHGNGYGTAGYGNNFTIGAQAQSSSHTQTQAQAHFTGGFTVPYMVHGQSQQQQPVFFSSPQSFSAPQSVPAQQFATTTPSNAPQWYLDSGATHHITNSMQNLDIAQPASPSDGIIVGNGSTLQKARNPFKLQSSNSGLHSPDSKLDSDSESSLPVAGASEFQADY</sequence>
<organism evidence="1 2">
    <name type="scientific">Vaccinium darrowii</name>
    <dbReference type="NCBI Taxonomy" id="229202"/>
    <lineage>
        <taxon>Eukaryota</taxon>
        <taxon>Viridiplantae</taxon>
        <taxon>Streptophyta</taxon>
        <taxon>Embryophyta</taxon>
        <taxon>Tracheophyta</taxon>
        <taxon>Spermatophyta</taxon>
        <taxon>Magnoliopsida</taxon>
        <taxon>eudicotyledons</taxon>
        <taxon>Gunneridae</taxon>
        <taxon>Pentapetalae</taxon>
        <taxon>asterids</taxon>
        <taxon>Ericales</taxon>
        <taxon>Ericaceae</taxon>
        <taxon>Vaccinioideae</taxon>
        <taxon>Vaccinieae</taxon>
        <taxon>Vaccinium</taxon>
    </lineage>
</organism>
<dbReference type="Proteomes" id="UP000828048">
    <property type="component" value="Chromosome 10"/>
</dbReference>
<comment type="caution">
    <text evidence="1">The sequence shown here is derived from an EMBL/GenBank/DDBJ whole genome shotgun (WGS) entry which is preliminary data.</text>
</comment>
<gene>
    <name evidence="1" type="ORF">Vadar_013744</name>
</gene>